<organism evidence="2 3">
    <name type="scientific">Kutzneria buriramensis</name>
    <dbReference type="NCBI Taxonomy" id="1045776"/>
    <lineage>
        <taxon>Bacteria</taxon>
        <taxon>Bacillati</taxon>
        <taxon>Actinomycetota</taxon>
        <taxon>Actinomycetes</taxon>
        <taxon>Pseudonocardiales</taxon>
        <taxon>Pseudonocardiaceae</taxon>
        <taxon>Kutzneria</taxon>
    </lineage>
</organism>
<evidence type="ECO:0008006" key="4">
    <source>
        <dbReference type="Google" id="ProtNLM"/>
    </source>
</evidence>
<accession>A0A3E0GWE8</accession>
<protein>
    <recommendedName>
        <fullName evidence="4">Flp pilus assembly protein TadB</fullName>
    </recommendedName>
</protein>
<sequence length="276" mass="29101">MIPILCGLAAGVGLCAICAGMVGVRFPTLTRPHARIHLEPRMLAAALAAGAVVWAVLGWPVGGITVAVAVYCGPRLLRVTAARAVADRREALAEWIQRLAGLLAAGAGGIEDAIARSAHTAPALLADHITTLTFRTRALGAEPALRAFADDLADGEVDAVVASLILRVRDGGSGLVGVLHARAVTLRQQVQAELAVEAERQRPRTQMMIIMAIVAGTVAVLQMASHLLDSYATVDGQIWLGLVAAIWAVAFVWAFYLTRPATSKRFLVDDRTGGRR</sequence>
<dbReference type="EMBL" id="QUNO01000026">
    <property type="protein sequence ID" value="REH28637.1"/>
    <property type="molecule type" value="Genomic_DNA"/>
</dbReference>
<evidence type="ECO:0000256" key="1">
    <source>
        <dbReference type="SAM" id="Phobius"/>
    </source>
</evidence>
<feature type="transmembrane region" description="Helical" evidence="1">
    <location>
        <begin position="237"/>
        <end position="257"/>
    </location>
</feature>
<gene>
    <name evidence="2" type="ORF">BCF44_12679</name>
</gene>
<feature type="transmembrane region" description="Helical" evidence="1">
    <location>
        <begin position="207"/>
        <end position="225"/>
    </location>
</feature>
<dbReference type="PANTHER" id="PTHR35007">
    <property type="entry name" value="INTEGRAL MEMBRANE PROTEIN-RELATED"/>
    <property type="match status" value="1"/>
</dbReference>
<feature type="transmembrane region" description="Helical" evidence="1">
    <location>
        <begin position="44"/>
        <end position="73"/>
    </location>
</feature>
<keyword evidence="1" id="KW-1133">Transmembrane helix</keyword>
<keyword evidence="3" id="KW-1185">Reference proteome</keyword>
<keyword evidence="1" id="KW-0472">Membrane</keyword>
<evidence type="ECO:0000313" key="2">
    <source>
        <dbReference type="EMBL" id="REH28637.1"/>
    </source>
</evidence>
<evidence type="ECO:0000313" key="3">
    <source>
        <dbReference type="Proteomes" id="UP000256269"/>
    </source>
</evidence>
<proteinExistence type="predicted"/>
<dbReference type="PANTHER" id="PTHR35007:SF3">
    <property type="entry name" value="POSSIBLE CONSERVED ALANINE RICH MEMBRANE PROTEIN"/>
    <property type="match status" value="1"/>
</dbReference>
<dbReference type="AlphaFoldDB" id="A0A3E0GWE8"/>
<reference evidence="2 3" key="1">
    <citation type="submission" date="2018-08" db="EMBL/GenBank/DDBJ databases">
        <title>Genomic Encyclopedia of Archaeal and Bacterial Type Strains, Phase II (KMG-II): from individual species to whole genera.</title>
        <authorList>
            <person name="Goeker M."/>
        </authorList>
    </citation>
    <scope>NUCLEOTIDE SEQUENCE [LARGE SCALE GENOMIC DNA]</scope>
    <source>
        <strain evidence="2 3">DSM 45791</strain>
    </source>
</reference>
<dbReference type="RefSeq" id="WP_116181417.1">
    <property type="nucleotide sequence ID" value="NZ_CP144375.1"/>
</dbReference>
<comment type="caution">
    <text evidence="2">The sequence shown here is derived from an EMBL/GenBank/DDBJ whole genome shotgun (WGS) entry which is preliminary data.</text>
</comment>
<dbReference type="Proteomes" id="UP000256269">
    <property type="component" value="Unassembled WGS sequence"/>
</dbReference>
<keyword evidence="1" id="KW-0812">Transmembrane</keyword>
<name>A0A3E0GWE8_9PSEU</name>